<proteinExistence type="predicted"/>
<protein>
    <recommendedName>
        <fullName evidence="3">Lipoprotein</fullName>
    </recommendedName>
</protein>
<keyword evidence="2" id="KW-1185">Reference proteome</keyword>
<comment type="caution">
    <text evidence="1">The sequence shown here is derived from an EMBL/GenBank/DDBJ whole genome shotgun (WGS) entry which is preliminary data.</text>
</comment>
<gene>
    <name evidence="1" type="ORF">LF41_11</name>
</gene>
<dbReference type="AlphaFoldDB" id="A0A0A2X6E3"/>
<organism evidence="1 2">
    <name type="scientific">Lysobacter dokdonensis DS-58</name>
    <dbReference type="NCBI Taxonomy" id="1300345"/>
    <lineage>
        <taxon>Bacteria</taxon>
        <taxon>Pseudomonadati</taxon>
        <taxon>Pseudomonadota</taxon>
        <taxon>Gammaproteobacteria</taxon>
        <taxon>Lysobacterales</taxon>
        <taxon>Lysobacteraceae</taxon>
        <taxon>Noviluteimonas</taxon>
    </lineage>
</organism>
<dbReference type="RefSeq" id="WP_036164214.1">
    <property type="nucleotide sequence ID" value="NZ_JRKJ01000001.1"/>
</dbReference>
<dbReference type="STRING" id="1300345.LF41_11"/>
<evidence type="ECO:0000313" key="2">
    <source>
        <dbReference type="Proteomes" id="UP000030518"/>
    </source>
</evidence>
<dbReference type="OrthoDB" id="9938619at2"/>
<evidence type="ECO:0008006" key="3">
    <source>
        <dbReference type="Google" id="ProtNLM"/>
    </source>
</evidence>
<reference evidence="1 2" key="1">
    <citation type="submission" date="2014-09" db="EMBL/GenBank/DDBJ databases">
        <title>Genome sequences of Lysobacter dokdonensis DS-58.</title>
        <authorList>
            <person name="Kim J.F."/>
            <person name="Kwak M.-J."/>
        </authorList>
    </citation>
    <scope>NUCLEOTIDE SEQUENCE [LARGE SCALE GENOMIC DNA]</scope>
    <source>
        <strain evidence="1 2">DS-58</strain>
    </source>
</reference>
<dbReference type="PATRIC" id="fig|1300345.3.peg.11"/>
<dbReference type="PROSITE" id="PS51257">
    <property type="entry name" value="PROKAR_LIPOPROTEIN"/>
    <property type="match status" value="1"/>
</dbReference>
<evidence type="ECO:0000313" key="1">
    <source>
        <dbReference type="EMBL" id="KGQ20804.1"/>
    </source>
</evidence>
<name>A0A0A2X6E3_9GAMM</name>
<accession>A0A0A2X6E3</accession>
<dbReference type="Proteomes" id="UP000030518">
    <property type="component" value="Unassembled WGS sequence"/>
</dbReference>
<dbReference type="EMBL" id="JRKJ01000001">
    <property type="protein sequence ID" value="KGQ20804.1"/>
    <property type="molecule type" value="Genomic_DNA"/>
</dbReference>
<sequence>MTRSPLLLSIPLCVLALGACKPTDKPVDFTPTGPQAGKVERAGLLQPSALLPSQSAIQGSGGRCNIERIDPGTFGPTPLPISKAKPVRVVGWFADTELKVVPATVELRLVDDQHAWKIAVTPNLPRSDVQGVLGGDTAYAATGYAAVVDFSTVPDGTYRLFTVFTRQRQASFACDNGRQVTIGP</sequence>